<protein>
    <recommendedName>
        <fullName evidence="5">Epoxide hydrolase N-terminal domain-containing protein</fullName>
    </recommendedName>
</protein>
<feature type="active site" description="Nucleophile" evidence="4">
    <location>
        <position position="185"/>
    </location>
</feature>
<dbReference type="InterPro" id="IPR010497">
    <property type="entry name" value="Epoxide_hydro_N"/>
</dbReference>
<organism evidence="6 7">
    <name type="scientific">Agrocybe pediades</name>
    <dbReference type="NCBI Taxonomy" id="84607"/>
    <lineage>
        <taxon>Eukaryota</taxon>
        <taxon>Fungi</taxon>
        <taxon>Dikarya</taxon>
        <taxon>Basidiomycota</taxon>
        <taxon>Agaricomycotina</taxon>
        <taxon>Agaricomycetes</taxon>
        <taxon>Agaricomycetidae</taxon>
        <taxon>Agaricales</taxon>
        <taxon>Agaricineae</taxon>
        <taxon>Strophariaceae</taxon>
        <taxon>Agrocybe</taxon>
    </lineage>
</organism>
<dbReference type="Pfam" id="PF06441">
    <property type="entry name" value="EHN"/>
    <property type="match status" value="1"/>
</dbReference>
<dbReference type="Gene3D" id="3.40.50.1820">
    <property type="entry name" value="alpha/beta hydrolase"/>
    <property type="match status" value="1"/>
</dbReference>
<dbReference type="GO" id="GO:0097176">
    <property type="term" value="P:epoxide metabolic process"/>
    <property type="evidence" value="ECO:0007669"/>
    <property type="project" value="TreeGrafter"/>
</dbReference>
<keyword evidence="7" id="KW-1185">Reference proteome</keyword>
<name>A0A8H4R1D1_9AGAR</name>
<evidence type="ECO:0000313" key="7">
    <source>
        <dbReference type="Proteomes" id="UP000521872"/>
    </source>
</evidence>
<evidence type="ECO:0000256" key="3">
    <source>
        <dbReference type="ARBA" id="ARBA00022801"/>
    </source>
</evidence>
<dbReference type="SUPFAM" id="SSF53474">
    <property type="entry name" value="alpha/beta-Hydrolases"/>
    <property type="match status" value="1"/>
</dbReference>
<evidence type="ECO:0000256" key="4">
    <source>
        <dbReference type="PIRSR" id="PIRSR001112-1"/>
    </source>
</evidence>
<dbReference type="InterPro" id="IPR016292">
    <property type="entry name" value="Epoxide_hydrolase"/>
</dbReference>
<comment type="similarity">
    <text evidence="1">Belongs to the peptidase S33 family.</text>
</comment>
<proteinExistence type="inferred from homology"/>
<dbReference type="EMBL" id="JAACJL010000015">
    <property type="protein sequence ID" value="KAF4620589.1"/>
    <property type="molecule type" value="Genomic_DNA"/>
</dbReference>
<comment type="caution">
    <text evidence="6">The sequence shown here is derived from an EMBL/GenBank/DDBJ whole genome shotgun (WGS) entry which is preliminary data.</text>
</comment>
<dbReference type="GO" id="GO:0004301">
    <property type="term" value="F:epoxide hydrolase activity"/>
    <property type="evidence" value="ECO:0007669"/>
    <property type="project" value="TreeGrafter"/>
</dbReference>
<dbReference type="AlphaFoldDB" id="A0A8H4R1D1"/>
<dbReference type="PIRSF" id="PIRSF001112">
    <property type="entry name" value="Epoxide_hydrolase"/>
    <property type="match status" value="1"/>
</dbReference>
<evidence type="ECO:0000256" key="2">
    <source>
        <dbReference type="ARBA" id="ARBA00022797"/>
    </source>
</evidence>
<dbReference type="PRINTS" id="PR00412">
    <property type="entry name" value="EPOXHYDRLASE"/>
</dbReference>
<feature type="active site" description="Proton acceptor" evidence="4">
    <location>
        <position position="375"/>
    </location>
</feature>
<dbReference type="InterPro" id="IPR029058">
    <property type="entry name" value="AB_hydrolase_fold"/>
</dbReference>
<feature type="domain" description="Epoxide hydrolase N-terminal" evidence="5">
    <location>
        <begin position="7"/>
        <end position="120"/>
    </location>
</feature>
<reference evidence="6 7" key="1">
    <citation type="submission" date="2019-12" db="EMBL/GenBank/DDBJ databases">
        <authorList>
            <person name="Floudas D."/>
            <person name="Bentzer J."/>
            <person name="Ahren D."/>
            <person name="Johansson T."/>
            <person name="Persson P."/>
            <person name="Tunlid A."/>
        </authorList>
    </citation>
    <scope>NUCLEOTIDE SEQUENCE [LARGE SCALE GENOMIC DNA]</scope>
    <source>
        <strain evidence="6 7">CBS 102.39</strain>
    </source>
</reference>
<evidence type="ECO:0000313" key="6">
    <source>
        <dbReference type="EMBL" id="KAF4620589.1"/>
    </source>
</evidence>
<keyword evidence="3" id="KW-0378">Hydrolase</keyword>
<dbReference type="Proteomes" id="UP000521872">
    <property type="component" value="Unassembled WGS sequence"/>
</dbReference>
<sequence>MTDNSQPKPFKIAVGEDTLDWINQRVQSARVIPDVQQPEGKEWADGIPSSVVSKLVEYWKASYDWRKVEAKLNATYEMFTLDIAEGDDVINLHFVHHRSDRPGAIPLLFAHGWPGNFTEVEKLLSLTAPEDPTQQAFHIVAPSIPGFVFSSAPKAPGFNVPKIGEVYHKLMLKLGYTKYIGQGGDWGSFILRSIALAHPESCVGIHLNMIMALPPSPLKNPVTLLWLVLRWFTPEEKKRLGRMQWWMSDESGYSRIQGTKPQTISIGLADSPVGMLAWIREKLEALITPGYKWDDEQVITWVMFYLVAGNSWHARIYKEAIPALRVQVLDKRISDKVAFGASCFPYDVGYVPVWWAKATIAKNVVLWKEHDKGGHFPSVECAEVLKADIWEFVASLSKDTQKILKGQAGAKL</sequence>
<accession>A0A8H4R1D1</accession>
<gene>
    <name evidence="6" type="ORF">D9613_000418</name>
</gene>
<evidence type="ECO:0000259" key="5">
    <source>
        <dbReference type="Pfam" id="PF06441"/>
    </source>
</evidence>
<dbReference type="PANTHER" id="PTHR21661:SF35">
    <property type="entry name" value="EPOXIDE HYDROLASE"/>
    <property type="match status" value="1"/>
</dbReference>
<keyword evidence="2" id="KW-0058">Aromatic hydrocarbons catabolism</keyword>
<feature type="active site" description="Proton donor" evidence="4">
    <location>
        <position position="317"/>
    </location>
</feature>
<evidence type="ECO:0000256" key="1">
    <source>
        <dbReference type="ARBA" id="ARBA00010088"/>
    </source>
</evidence>
<dbReference type="PANTHER" id="PTHR21661">
    <property type="entry name" value="EPOXIDE HYDROLASE 1-RELATED"/>
    <property type="match status" value="1"/>
</dbReference>
<dbReference type="InterPro" id="IPR000639">
    <property type="entry name" value="Epox_hydrolase-like"/>
</dbReference>